<name>A0A160TUL5_9ZZZZ</name>
<dbReference type="PROSITE" id="PS50893">
    <property type="entry name" value="ABC_TRANSPORTER_2"/>
    <property type="match status" value="1"/>
</dbReference>
<dbReference type="PROSITE" id="PS00211">
    <property type="entry name" value="ABC_TRANSPORTER_1"/>
    <property type="match status" value="1"/>
</dbReference>
<dbReference type="InterPro" id="IPR017871">
    <property type="entry name" value="ABC_transporter-like_CS"/>
</dbReference>
<dbReference type="EMBL" id="CZRL01000099">
    <property type="protein sequence ID" value="CUS54015.1"/>
    <property type="molecule type" value="Genomic_DNA"/>
</dbReference>
<dbReference type="AlphaFoldDB" id="A0A160TUL5"/>
<proteinExistence type="inferred from homology"/>
<dbReference type="InterPro" id="IPR052156">
    <property type="entry name" value="BCAA_Transport_ATP-bd_LivF"/>
</dbReference>
<dbReference type="Pfam" id="PF00005">
    <property type="entry name" value="ABC_tran"/>
    <property type="match status" value="1"/>
</dbReference>
<dbReference type="InterPro" id="IPR027417">
    <property type="entry name" value="P-loop_NTPase"/>
</dbReference>
<dbReference type="InterPro" id="IPR003439">
    <property type="entry name" value="ABC_transporter-like_ATP-bd"/>
</dbReference>
<keyword evidence="2" id="KW-0813">Transport</keyword>
<gene>
    <name evidence="7" type="ORF">MGWOODY_XGa57</name>
</gene>
<sequence length="238" mass="25731">MTNAGLSLKSVTAGYGETIALENIDLEIRAGEAVSIIGRNGVGKSTLLMTIMGHTDLHSGSVHLNGKEITAAKPCQRVWNGLGLVPQERVIFSSLTVDENLAVAVRAGPWTGERVYSMFPQLNARRQNLGNQLSGGEQQMLAIGRALVGNPNVLLMDEPSEGLAPVIVEELQSVMNLLREESSMTIVLVEQNSRVALEFSDRCIVMNRGRIVRDGSSEALRQDQTLLERLIGVDGSLL</sequence>
<feature type="domain" description="ABC transporter" evidence="6">
    <location>
        <begin position="6"/>
        <end position="233"/>
    </location>
</feature>
<dbReference type="PANTHER" id="PTHR43820:SF2">
    <property type="entry name" value="ABC TRANSPORTER ATP-BINDING PROTEIN"/>
    <property type="match status" value="1"/>
</dbReference>
<dbReference type="PANTHER" id="PTHR43820">
    <property type="entry name" value="HIGH-AFFINITY BRANCHED-CHAIN AMINO ACID TRANSPORT ATP-BINDING PROTEIN LIVF"/>
    <property type="match status" value="1"/>
</dbReference>
<evidence type="ECO:0000256" key="4">
    <source>
        <dbReference type="ARBA" id="ARBA00022840"/>
    </source>
</evidence>
<dbReference type="InterPro" id="IPR003593">
    <property type="entry name" value="AAA+_ATPase"/>
</dbReference>
<dbReference type="CDD" id="cd03224">
    <property type="entry name" value="ABC_TM1139_LivF_branched"/>
    <property type="match status" value="1"/>
</dbReference>
<evidence type="ECO:0000256" key="2">
    <source>
        <dbReference type="ARBA" id="ARBA00022448"/>
    </source>
</evidence>
<evidence type="ECO:0000256" key="5">
    <source>
        <dbReference type="ARBA" id="ARBA00022970"/>
    </source>
</evidence>
<evidence type="ECO:0000259" key="6">
    <source>
        <dbReference type="PROSITE" id="PS50893"/>
    </source>
</evidence>
<keyword evidence="3" id="KW-0547">Nucleotide-binding</keyword>
<keyword evidence="5" id="KW-0029">Amino-acid transport</keyword>
<keyword evidence="4 7" id="KW-0067">ATP-binding</keyword>
<comment type="similarity">
    <text evidence="1">Belongs to the ABC transporter superfamily.</text>
</comment>
<evidence type="ECO:0000256" key="1">
    <source>
        <dbReference type="ARBA" id="ARBA00005417"/>
    </source>
</evidence>
<evidence type="ECO:0000313" key="7">
    <source>
        <dbReference type="EMBL" id="CUS54015.1"/>
    </source>
</evidence>
<dbReference type="SMART" id="SM00382">
    <property type="entry name" value="AAA"/>
    <property type="match status" value="1"/>
</dbReference>
<dbReference type="Gene3D" id="3.40.50.300">
    <property type="entry name" value="P-loop containing nucleotide triphosphate hydrolases"/>
    <property type="match status" value="1"/>
</dbReference>
<dbReference type="SUPFAM" id="SSF52540">
    <property type="entry name" value="P-loop containing nucleoside triphosphate hydrolases"/>
    <property type="match status" value="1"/>
</dbReference>
<dbReference type="GO" id="GO:0016887">
    <property type="term" value="F:ATP hydrolysis activity"/>
    <property type="evidence" value="ECO:0007669"/>
    <property type="project" value="InterPro"/>
</dbReference>
<dbReference type="GO" id="GO:0015807">
    <property type="term" value="P:L-amino acid transport"/>
    <property type="evidence" value="ECO:0007669"/>
    <property type="project" value="TreeGrafter"/>
</dbReference>
<accession>A0A160TUL5</accession>
<protein>
    <submittedName>
        <fullName evidence="7">Branched-chain amino acid transport ATP-binding protein LivF (TC 3.A.1.4.1)</fullName>
    </submittedName>
</protein>
<evidence type="ECO:0000256" key="3">
    <source>
        <dbReference type="ARBA" id="ARBA00022741"/>
    </source>
</evidence>
<dbReference type="GO" id="GO:0005524">
    <property type="term" value="F:ATP binding"/>
    <property type="evidence" value="ECO:0007669"/>
    <property type="project" value="UniProtKB-KW"/>
</dbReference>
<organism evidence="7">
    <name type="scientific">hydrothermal vent metagenome</name>
    <dbReference type="NCBI Taxonomy" id="652676"/>
    <lineage>
        <taxon>unclassified sequences</taxon>
        <taxon>metagenomes</taxon>
        <taxon>ecological metagenomes</taxon>
    </lineage>
</organism>
<reference evidence="7" key="1">
    <citation type="submission" date="2015-10" db="EMBL/GenBank/DDBJ databases">
        <authorList>
            <person name="Gilbert D.G."/>
        </authorList>
    </citation>
    <scope>NUCLEOTIDE SEQUENCE</scope>
</reference>
<dbReference type="GO" id="GO:0015658">
    <property type="term" value="F:branched-chain amino acid transmembrane transporter activity"/>
    <property type="evidence" value="ECO:0007669"/>
    <property type="project" value="TreeGrafter"/>
</dbReference>